<dbReference type="CDD" id="cd24003">
    <property type="entry name" value="ASKHA_NBD_GDA1_CD39_NTPase"/>
    <property type="match status" value="1"/>
</dbReference>
<keyword evidence="3" id="KW-1185">Reference proteome</keyword>
<dbReference type="InterPro" id="IPR000407">
    <property type="entry name" value="GDA1_CD39_NTPase"/>
</dbReference>
<dbReference type="Proteomes" id="UP001203423">
    <property type="component" value="Unassembled WGS sequence"/>
</dbReference>
<proteinExistence type="predicted"/>
<dbReference type="PANTHER" id="PTHR11782">
    <property type="entry name" value="ADENOSINE/GUANOSINE DIPHOSPHATASE"/>
    <property type="match status" value="1"/>
</dbReference>
<evidence type="ECO:0000256" key="1">
    <source>
        <dbReference type="ARBA" id="ARBA00022801"/>
    </source>
</evidence>
<dbReference type="PROSITE" id="PS01238">
    <property type="entry name" value="GDA1_CD39_NTPASE"/>
    <property type="match status" value="1"/>
</dbReference>
<evidence type="ECO:0000313" key="3">
    <source>
        <dbReference type="Proteomes" id="UP001203423"/>
    </source>
</evidence>
<sequence length="396" mass="45308">MRLRIYSFFLLPFLLLGCDGALNDIHGKNKTDHNNEKEETLHHHIILDAGSATTSLYLYEYNSEKKELATNIEIISFITQSPGIADIQTSQIPAYLSKLFNNDLLEKITQASKKHHSATPKLIQGIQFYSTAGMRELAYSERADKNTAINDWLVKWAKDKSVHLNNAIDVKTITGKEEGAYSWAAYNYISHQFKEELEGILALGGASTQIAYQDKNLNNASITIGGKAYPVYSQSYPLGLKVVQAALKNVDECHLLDYSETSRGDYHLCRETAKAFISRTMGDAYQGNQYVNEFGLLTEFYNHAQFFDLKQNYSFKNLQDKAEQFCSLDWENAKTTYRHYDPEYMEPFCMMTAFQGALLEDNYHLSDKHKFHPIQKVNNTKISWPMGLLITQQYQE</sequence>
<dbReference type="RefSeq" id="WP_248939592.1">
    <property type="nucleotide sequence ID" value="NZ_JAKIKS010000021.1"/>
</dbReference>
<evidence type="ECO:0000313" key="2">
    <source>
        <dbReference type="EMBL" id="MCL1124313.1"/>
    </source>
</evidence>
<gene>
    <name evidence="2" type="ORF">L2764_07465</name>
</gene>
<protein>
    <submittedName>
        <fullName evidence="2">Uncharacterized protein</fullName>
    </submittedName>
</protein>
<comment type="caution">
    <text evidence="2">The sequence shown here is derived from an EMBL/GenBank/DDBJ whole genome shotgun (WGS) entry which is preliminary data.</text>
</comment>
<dbReference type="PROSITE" id="PS51257">
    <property type="entry name" value="PROKAR_LIPOPROTEIN"/>
    <property type="match status" value="1"/>
</dbReference>
<name>A0ABT0L9D8_9GAMM</name>
<dbReference type="PANTHER" id="PTHR11782:SF83">
    <property type="entry name" value="GUANOSINE-DIPHOSPHATASE"/>
    <property type="match status" value="1"/>
</dbReference>
<organism evidence="2 3">
    <name type="scientific">Shewanella surugensis</name>
    <dbReference type="NCBI Taxonomy" id="212020"/>
    <lineage>
        <taxon>Bacteria</taxon>
        <taxon>Pseudomonadati</taxon>
        <taxon>Pseudomonadota</taxon>
        <taxon>Gammaproteobacteria</taxon>
        <taxon>Alteromonadales</taxon>
        <taxon>Shewanellaceae</taxon>
        <taxon>Shewanella</taxon>
    </lineage>
</organism>
<keyword evidence="1" id="KW-0378">Hydrolase</keyword>
<reference evidence="2 3" key="1">
    <citation type="submission" date="2022-01" db="EMBL/GenBank/DDBJ databases">
        <title>Whole genome-based taxonomy of the Shewanellaceae.</title>
        <authorList>
            <person name="Martin-Rodriguez A.J."/>
        </authorList>
    </citation>
    <scope>NUCLEOTIDE SEQUENCE [LARGE SCALE GENOMIC DNA]</scope>
    <source>
        <strain evidence="2 3">DSM 17177</strain>
    </source>
</reference>
<dbReference type="Pfam" id="PF01150">
    <property type="entry name" value="GDA1_CD39"/>
    <property type="match status" value="2"/>
</dbReference>
<dbReference type="Gene3D" id="3.30.420.150">
    <property type="entry name" value="Exopolyphosphatase. Domain 2"/>
    <property type="match status" value="1"/>
</dbReference>
<dbReference type="EMBL" id="JAKIKS010000021">
    <property type="protein sequence ID" value="MCL1124313.1"/>
    <property type="molecule type" value="Genomic_DNA"/>
</dbReference>
<dbReference type="Gene3D" id="3.30.420.40">
    <property type="match status" value="1"/>
</dbReference>
<accession>A0ABT0L9D8</accession>